<dbReference type="InterPro" id="IPR013786">
    <property type="entry name" value="AcylCoA_DH/ox_N"/>
</dbReference>
<dbReference type="Pfam" id="PF02770">
    <property type="entry name" value="Acyl-CoA_dh_M"/>
    <property type="match status" value="1"/>
</dbReference>
<dbReference type="Proteomes" id="UP000029843">
    <property type="component" value="Unassembled WGS sequence"/>
</dbReference>
<dbReference type="InterPro" id="IPR046373">
    <property type="entry name" value="Acyl-CoA_Oxase/DH_mid-dom_sf"/>
</dbReference>
<dbReference type="RefSeq" id="WP_033094784.1">
    <property type="nucleotide sequence ID" value="NZ_JQED01000042.1"/>
</dbReference>
<dbReference type="SUPFAM" id="SSF47203">
    <property type="entry name" value="Acyl-CoA dehydrogenase C-terminal domain-like"/>
    <property type="match status" value="1"/>
</dbReference>
<evidence type="ECO:0000259" key="7">
    <source>
        <dbReference type="Pfam" id="PF00441"/>
    </source>
</evidence>
<name>A0A099KGY5_COLPS</name>
<dbReference type="FunFam" id="1.20.140.10:FF:000001">
    <property type="entry name" value="Acyl-CoA dehydrogenase"/>
    <property type="match status" value="1"/>
</dbReference>
<evidence type="ECO:0000256" key="6">
    <source>
        <dbReference type="RuleBase" id="RU362125"/>
    </source>
</evidence>
<dbReference type="EC" id="1.3.8.8" evidence="10"/>
<dbReference type="EMBL" id="JQED01000042">
    <property type="protein sequence ID" value="KGJ88893.1"/>
    <property type="molecule type" value="Genomic_DNA"/>
</dbReference>
<dbReference type="Pfam" id="PF00441">
    <property type="entry name" value="Acyl-CoA_dh_1"/>
    <property type="match status" value="1"/>
</dbReference>
<feature type="domain" description="Acyl-CoA oxidase/dehydrogenase middle" evidence="8">
    <location>
        <begin position="128"/>
        <end position="223"/>
    </location>
</feature>
<evidence type="ECO:0000259" key="8">
    <source>
        <dbReference type="Pfam" id="PF02770"/>
    </source>
</evidence>
<evidence type="ECO:0000256" key="4">
    <source>
        <dbReference type="ARBA" id="ARBA00022827"/>
    </source>
</evidence>
<dbReference type="PANTHER" id="PTHR43884:SF12">
    <property type="entry name" value="ISOVALERYL-COA DEHYDROGENASE, MITOCHONDRIAL-RELATED"/>
    <property type="match status" value="1"/>
</dbReference>
<feature type="domain" description="Acyl-CoA dehydrogenase/oxidase N-terminal" evidence="9">
    <location>
        <begin position="11"/>
        <end position="123"/>
    </location>
</feature>
<organism evidence="10 11">
    <name type="scientific">Colwellia psychrerythraea</name>
    <name type="common">Vibrio psychroerythus</name>
    <dbReference type="NCBI Taxonomy" id="28229"/>
    <lineage>
        <taxon>Bacteria</taxon>
        <taxon>Pseudomonadati</taxon>
        <taxon>Pseudomonadota</taxon>
        <taxon>Gammaproteobacteria</taxon>
        <taxon>Alteromonadales</taxon>
        <taxon>Colwelliaceae</taxon>
        <taxon>Colwellia</taxon>
    </lineage>
</organism>
<dbReference type="InterPro" id="IPR036250">
    <property type="entry name" value="AcylCo_DH-like_C"/>
</dbReference>
<evidence type="ECO:0000259" key="9">
    <source>
        <dbReference type="Pfam" id="PF02771"/>
    </source>
</evidence>
<dbReference type="InterPro" id="IPR009075">
    <property type="entry name" value="AcylCo_DH/oxidase_C"/>
</dbReference>
<comment type="caution">
    <text evidence="10">The sequence shown here is derived from an EMBL/GenBank/DDBJ whole genome shotgun (WGS) entry which is preliminary data.</text>
</comment>
<reference evidence="10 11" key="1">
    <citation type="submission" date="2014-08" db="EMBL/GenBank/DDBJ databases">
        <title>Genomic and Phenotypic Diversity of Colwellia psychrerythraea strains from Disparate Marine Basins.</title>
        <authorList>
            <person name="Techtmann S.M."/>
            <person name="Stelling S.C."/>
            <person name="Utturkar S.M."/>
            <person name="Alshibli N."/>
            <person name="Harris A."/>
            <person name="Brown S.D."/>
            <person name="Hazen T.C."/>
        </authorList>
    </citation>
    <scope>NUCLEOTIDE SEQUENCE [LARGE SCALE GENOMIC DNA]</scope>
    <source>
        <strain evidence="10 11">ND2E</strain>
    </source>
</reference>
<dbReference type="PATRIC" id="fig|28229.4.peg.3126"/>
<dbReference type="Gene3D" id="1.20.140.10">
    <property type="entry name" value="Butyryl-CoA Dehydrogenase, subunit A, domain 3"/>
    <property type="match status" value="1"/>
</dbReference>
<keyword evidence="4 6" id="KW-0274">FAD</keyword>
<proteinExistence type="inferred from homology"/>
<dbReference type="PANTHER" id="PTHR43884">
    <property type="entry name" value="ACYL-COA DEHYDROGENASE"/>
    <property type="match status" value="1"/>
</dbReference>
<dbReference type="OrthoDB" id="9770681at2"/>
<protein>
    <submittedName>
        <fullName evidence="10">Long-chain-acyl-CoA dehydrogenase</fullName>
        <ecNumber evidence="10">1.3.8.8</ecNumber>
    </submittedName>
</protein>
<dbReference type="InterPro" id="IPR006091">
    <property type="entry name" value="Acyl-CoA_Oxase/DH_mid-dom"/>
</dbReference>
<evidence type="ECO:0000313" key="11">
    <source>
        <dbReference type="Proteomes" id="UP000029843"/>
    </source>
</evidence>
<keyword evidence="3 6" id="KW-0285">Flavoprotein</keyword>
<dbReference type="PROSITE" id="PS00073">
    <property type="entry name" value="ACYL_COA_DH_2"/>
    <property type="match status" value="1"/>
</dbReference>
<dbReference type="InterPro" id="IPR037069">
    <property type="entry name" value="AcylCoA_DH/ox_N_sf"/>
</dbReference>
<feature type="domain" description="Acyl-CoA dehydrogenase/oxidase C-terminal" evidence="7">
    <location>
        <begin position="235"/>
        <end position="383"/>
    </location>
</feature>
<evidence type="ECO:0000313" key="10">
    <source>
        <dbReference type="EMBL" id="KGJ88893.1"/>
    </source>
</evidence>
<dbReference type="Pfam" id="PF02771">
    <property type="entry name" value="Acyl-CoA_dh_N"/>
    <property type="match status" value="1"/>
</dbReference>
<sequence>MNPFYCTWINEDLRIFSESVNKFIDKEIAPNYEKWEDDAWMPREVWDKLGEAGLLCVDIPEEYGGFGVDFKFAALINDIFYRRGVGAIAGGGIAVHAGIVGHYILNMGTEAQKQKYLPKMATGACVGAIGMTEPGAGSDLKALKTTAKKVDGGYVINGSKTFISNGQHCDIVVLACKTDPNAGAKGVSLFIVDADTKGFVKGQKLKKLGIHCQDTSELFFDDMFVPDDALLGPLNTGFIAMMKELPRERLLLAVGGQAAAEGMLDITLEYVKERNAFGKRVADFQNTQFKLAELATGVRVQKAFVDQCVTLLAENKLDAVTASMAKLHVTELQGKVADECLQFFGGYGFMTEYRIAREFVDARVQRIYGGTSEIMKEIIGRDLIKD</sequence>
<dbReference type="GO" id="GO:0004466">
    <property type="term" value="F:long-chain fatty acyl-CoA dehydrogenase activity"/>
    <property type="evidence" value="ECO:0007669"/>
    <property type="project" value="UniProtKB-EC"/>
</dbReference>
<dbReference type="InterPro" id="IPR009100">
    <property type="entry name" value="AcylCoA_DH/oxidase_NM_dom_sf"/>
</dbReference>
<dbReference type="SUPFAM" id="SSF56645">
    <property type="entry name" value="Acyl-CoA dehydrogenase NM domain-like"/>
    <property type="match status" value="1"/>
</dbReference>
<dbReference type="AlphaFoldDB" id="A0A099KGY5"/>
<gene>
    <name evidence="10" type="ORF">ND2E_0186</name>
</gene>
<comment type="similarity">
    <text evidence="2 6">Belongs to the acyl-CoA dehydrogenase family.</text>
</comment>
<evidence type="ECO:0000256" key="2">
    <source>
        <dbReference type="ARBA" id="ARBA00009347"/>
    </source>
</evidence>
<dbReference type="Gene3D" id="1.10.540.10">
    <property type="entry name" value="Acyl-CoA dehydrogenase/oxidase, N-terminal domain"/>
    <property type="match status" value="1"/>
</dbReference>
<dbReference type="GO" id="GO:0050660">
    <property type="term" value="F:flavin adenine dinucleotide binding"/>
    <property type="evidence" value="ECO:0007669"/>
    <property type="project" value="InterPro"/>
</dbReference>
<evidence type="ECO:0000256" key="3">
    <source>
        <dbReference type="ARBA" id="ARBA00022630"/>
    </source>
</evidence>
<comment type="cofactor">
    <cofactor evidence="1 6">
        <name>FAD</name>
        <dbReference type="ChEBI" id="CHEBI:57692"/>
    </cofactor>
</comment>
<dbReference type="PROSITE" id="PS00072">
    <property type="entry name" value="ACYL_COA_DH_1"/>
    <property type="match status" value="1"/>
</dbReference>
<dbReference type="FunFam" id="2.40.110.10:FF:000002">
    <property type="entry name" value="Acyl-CoA dehydrogenase fadE12"/>
    <property type="match status" value="1"/>
</dbReference>
<accession>A0A099KGY5</accession>
<keyword evidence="5 6" id="KW-0560">Oxidoreductase</keyword>
<evidence type="ECO:0000256" key="1">
    <source>
        <dbReference type="ARBA" id="ARBA00001974"/>
    </source>
</evidence>
<dbReference type="PIRSF" id="PIRSF016578">
    <property type="entry name" value="HsaA"/>
    <property type="match status" value="1"/>
</dbReference>
<dbReference type="Gene3D" id="2.40.110.10">
    <property type="entry name" value="Butyryl-CoA Dehydrogenase, subunit A, domain 2"/>
    <property type="match status" value="1"/>
</dbReference>
<dbReference type="FunFam" id="1.10.540.10:FF:000026">
    <property type="entry name" value="Acyl-CoA dehydrogenase medium chain"/>
    <property type="match status" value="1"/>
</dbReference>
<evidence type="ECO:0000256" key="5">
    <source>
        <dbReference type="ARBA" id="ARBA00023002"/>
    </source>
</evidence>
<dbReference type="InterPro" id="IPR006089">
    <property type="entry name" value="Acyl-CoA_DH_CS"/>
</dbReference>